<evidence type="ECO:0000256" key="3">
    <source>
        <dbReference type="ARBA" id="ARBA00022490"/>
    </source>
</evidence>
<keyword evidence="6 7" id="KW-0687">Ribonucleoprotein</keyword>
<dbReference type="InterPro" id="IPR003210">
    <property type="entry name" value="Signal_recog_particle_SRP14"/>
</dbReference>
<dbReference type="OMA" id="DKFWQDY"/>
<dbReference type="GO" id="GO:0030942">
    <property type="term" value="F:endoplasmic reticulum signal peptide binding"/>
    <property type="evidence" value="ECO:0007669"/>
    <property type="project" value="UniProtKB-UniRule"/>
</dbReference>
<dbReference type="RefSeq" id="XP_003684963.1">
    <property type="nucleotide sequence ID" value="XM_003684915.1"/>
</dbReference>
<keyword evidence="10" id="KW-1185">Reference proteome</keyword>
<evidence type="ECO:0000256" key="8">
    <source>
        <dbReference type="SAM" id="MobiDB-lite"/>
    </source>
</evidence>
<dbReference type="KEGG" id="tpf:TPHA_0C03770"/>
<dbReference type="SUPFAM" id="SSF54762">
    <property type="entry name" value="Signal recognition particle alu RNA binding heterodimer, SRP9/14"/>
    <property type="match status" value="1"/>
</dbReference>
<organism evidence="9 10">
    <name type="scientific">Tetrapisispora phaffii (strain ATCC 24235 / CBS 4417 / NBRC 1672 / NRRL Y-8282 / UCD 70-5)</name>
    <name type="common">Yeast</name>
    <name type="synonym">Fabospora phaffii</name>
    <dbReference type="NCBI Taxonomy" id="1071381"/>
    <lineage>
        <taxon>Eukaryota</taxon>
        <taxon>Fungi</taxon>
        <taxon>Dikarya</taxon>
        <taxon>Ascomycota</taxon>
        <taxon>Saccharomycotina</taxon>
        <taxon>Saccharomycetes</taxon>
        <taxon>Saccharomycetales</taxon>
        <taxon>Saccharomycetaceae</taxon>
        <taxon>Tetrapisispora</taxon>
    </lineage>
</organism>
<reference evidence="9 10" key="1">
    <citation type="journal article" date="2011" name="Proc. Natl. Acad. Sci. U.S.A.">
        <title>Evolutionary erosion of yeast sex chromosomes by mating-type switching accidents.</title>
        <authorList>
            <person name="Gordon J.L."/>
            <person name="Armisen D."/>
            <person name="Proux-Wera E."/>
            <person name="Oheigeartaigh S.S."/>
            <person name="Byrne K.P."/>
            <person name="Wolfe K.H."/>
        </authorList>
    </citation>
    <scope>NUCLEOTIDE SEQUENCE [LARGE SCALE GENOMIC DNA]</scope>
    <source>
        <strain evidence="10">ATCC 24235 / CBS 4417 / NBRC 1672 / NRRL Y-8282 / UCD 70-5</strain>
    </source>
</reference>
<evidence type="ECO:0000256" key="2">
    <source>
        <dbReference type="ARBA" id="ARBA00010349"/>
    </source>
</evidence>
<comment type="similarity">
    <text evidence="2 7">Belongs to the SRP14 family.</text>
</comment>
<dbReference type="EMBL" id="HE612858">
    <property type="protein sequence ID" value="CCE62529.1"/>
    <property type="molecule type" value="Genomic_DNA"/>
</dbReference>
<dbReference type="GO" id="GO:0005786">
    <property type="term" value="C:signal recognition particle, endoplasmic reticulum targeting"/>
    <property type="evidence" value="ECO:0007669"/>
    <property type="project" value="UniProtKB-UniRule"/>
</dbReference>
<gene>
    <name evidence="9" type="primary">TPHA0C03770</name>
    <name evidence="9" type="ordered locus">TPHA_0C03770</name>
</gene>
<dbReference type="eggNOG" id="KOG1761">
    <property type="taxonomic scope" value="Eukaryota"/>
</dbReference>
<evidence type="ECO:0000256" key="4">
    <source>
        <dbReference type="ARBA" id="ARBA00022884"/>
    </source>
</evidence>
<evidence type="ECO:0000256" key="6">
    <source>
        <dbReference type="ARBA" id="ARBA00023274"/>
    </source>
</evidence>
<sequence>MVNSGCLSSEDFLLKVAEYFKISNERNIAVRLTLKRLVEHDEVELKPEYDVTNQPAYDVSTQAQSLSVTSIKPNNNDREYSLLVRASYGSHKGKNKCSTIISAGSLDKFWQDYSSVVRTNMDGLVKKKKKKRSTKTALKSKKSVKN</sequence>
<keyword evidence="4 7" id="KW-0694">RNA-binding</keyword>
<dbReference type="Pfam" id="PF02290">
    <property type="entry name" value="SRP14"/>
    <property type="match status" value="1"/>
</dbReference>
<dbReference type="Gene3D" id="3.30.720.10">
    <property type="entry name" value="Signal recognition particle alu RNA binding heterodimer, srp9/1"/>
    <property type="match status" value="1"/>
</dbReference>
<feature type="compositionally biased region" description="Basic residues" evidence="8">
    <location>
        <begin position="126"/>
        <end position="146"/>
    </location>
</feature>
<comment type="subunit">
    <text evidence="7">Component of a fungal signal recognition particle (SRP) complex that consists of a 7SL RNA molecule (scR1) and at least six protein subunits: SRP72, SRP68, SRP54, SEC65, SRP21 and SRP14.</text>
</comment>
<keyword evidence="3 7" id="KW-0963">Cytoplasm</keyword>
<name>G8BQL7_TETPH</name>
<dbReference type="OrthoDB" id="19209at2759"/>
<accession>G8BQL7</accession>
<dbReference type="GO" id="GO:0008312">
    <property type="term" value="F:7S RNA binding"/>
    <property type="evidence" value="ECO:0007669"/>
    <property type="project" value="UniProtKB-UniRule"/>
</dbReference>
<proteinExistence type="inferred from homology"/>
<evidence type="ECO:0000256" key="1">
    <source>
        <dbReference type="ARBA" id="ARBA00004496"/>
    </source>
</evidence>
<evidence type="ECO:0000313" key="10">
    <source>
        <dbReference type="Proteomes" id="UP000005666"/>
    </source>
</evidence>
<dbReference type="AlphaFoldDB" id="G8BQL7"/>
<dbReference type="Proteomes" id="UP000005666">
    <property type="component" value="Chromosome 3"/>
</dbReference>
<comment type="subcellular location">
    <subcellularLocation>
        <location evidence="1 7">Cytoplasm</location>
    </subcellularLocation>
</comment>
<evidence type="ECO:0000256" key="7">
    <source>
        <dbReference type="RuleBase" id="RU368100"/>
    </source>
</evidence>
<dbReference type="HOGENOM" id="CLU_094309_3_0_1"/>
<comment type="function">
    <text evidence="7">Component of the signal recognition particle (SRP) complex, a ribonucleoprotein complex that mediates the cotranslational targeting of secretory and membrane proteins to the endoplasmic reticulum (ER).</text>
</comment>
<keyword evidence="5 7" id="KW-0733">Signal recognition particle</keyword>
<protein>
    <recommendedName>
        <fullName evidence="7">Signal recognition particle subunit SRP14</fullName>
    </recommendedName>
    <alternativeName>
        <fullName evidence="7">Signal recognition particle 14 kDa protein</fullName>
    </alternativeName>
</protein>
<dbReference type="STRING" id="1071381.G8BQL7"/>
<evidence type="ECO:0000256" key="5">
    <source>
        <dbReference type="ARBA" id="ARBA00023135"/>
    </source>
</evidence>
<feature type="region of interest" description="Disordered" evidence="8">
    <location>
        <begin position="125"/>
        <end position="146"/>
    </location>
</feature>
<evidence type="ECO:0000313" key="9">
    <source>
        <dbReference type="EMBL" id="CCE62529.1"/>
    </source>
</evidence>
<dbReference type="GO" id="GO:0006616">
    <property type="term" value="P:SRP-dependent cotranslational protein targeting to membrane, translocation"/>
    <property type="evidence" value="ECO:0007669"/>
    <property type="project" value="EnsemblFungi"/>
</dbReference>
<dbReference type="InterPro" id="IPR009018">
    <property type="entry name" value="Signal_recog_particle_SRP9/14"/>
</dbReference>
<dbReference type="PANTHER" id="PTHR12013">
    <property type="entry name" value="SIGNAL RECOGNITION PARTICLE 14 KD PROTEIN"/>
    <property type="match status" value="1"/>
</dbReference>
<dbReference type="GeneID" id="11533473"/>